<name>A0A8H7D9Q9_9AGAR</name>
<dbReference type="OrthoDB" id="2876065at2759"/>
<evidence type="ECO:0000313" key="6">
    <source>
        <dbReference type="EMBL" id="KAF7364078.1"/>
    </source>
</evidence>
<accession>A0A8H7D9Q9</accession>
<dbReference type="AlphaFoldDB" id="A0A8H7D9Q9"/>
<protein>
    <submittedName>
        <fullName evidence="6">MYND-type domain-containing protein</fullName>
    </submittedName>
</protein>
<keyword evidence="1" id="KW-0479">Metal-binding</keyword>
<dbReference type="InterPro" id="IPR002893">
    <property type="entry name" value="Znf_MYND"/>
</dbReference>
<evidence type="ECO:0000313" key="7">
    <source>
        <dbReference type="Proteomes" id="UP000623467"/>
    </source>
</evidence>
<evidence type="ECO:0000256" key="3">
    <source>
        <dbReference type="ARBA" id="ARBA00022833"/>
    </source>
</evidence>
<evidence type="ECO:0000256" key="2">
    <source>
        <dbReference type="ARBA" id="ARBA00022771"/>
    </source>
</evidence>
<proteinExistence type="predicted"/>
<dbReference type="Gene3D" id="6.10.140.2220">
    <property type="match status" value="1"/>
</dbReference>
<dbReference type="Proteomes" id="UP000623467">
    <property type="component" value="Unassembled WGS sequence"/>
</dbReference>
<sequence>MHQSLRLGILSGLEHPKLAAAKAAVNGSLPLLRVMVQAAAMDPDEKRILPVFYYHLDPTKIPSEDEMDMEILATDTVDTITRALLCVEGLYNLTTFPPGTHFELYQCVWPWAHFLDAHGSRILDAPAGDVIRARVFCIIVNFDKNSGTKASAPEVGILAAQVWSDYFREPNPTSELALRRLTALFGVNDEYDLDHFIEGAGSIDALAILVVKLVHYVLNSDFIPEIKTMNLGGVLAFSKRSKDHAWLSALRSHKFIAAIISALLFVERLIEVPTEKVSYVYNQAWLTFFRLSGLNSGYTGVVEAVNAGILQLIASIIGRNLQWTETIIHGMITFTVQPATVYYPVLAAIEHILPLAQQAISAPALKSSALYPDWQKFVRIALDRLDIKKKFDSRERISRKTCDNPECGKILRKTDFKRCSDCKQQLYCSKECQNNDWRASHRELCQYTRRPESPAHLTNRDKAFLRFLVAHDYEQHKQDIFLARIVGIRRHGANLVTFFDYSNGGLRIDVGPLKEEGDEDHNDPDYLVRVRRSGGRMHPIVVQITTGQTSLQTGQTSLHQWIISIRSSSSEVHDKLLQLSP</sequence>
<gene>
    <name evidence="6" type="ORF">MSAN_01066600</name>
</gene>
<dbReference type="SUPFAM" id="SSF144232">
    <property type="entry name" value="HIT/MYND zinc finger-like"/>
    <property type="match status" value="1"/>
</dbReference>
<keyword evidence="2 4" id="KW-0863">Zinc-finger</keyword>
<evidence type="ECO:0000256" key="1">
    <source>
        <dbReference type="ARBA" id="ARBA00022723"/>
    </source>
</evidence>
<comment type="caution">
    <text evidence="6">The sequence shown here is derived from an EMBL/GenBank/DDBJ whole genome shotgun (WGS) entry which is preliminary data.</text>
</comment>
<dbReference type="PROSITE" id="PS50865">
    <property type="entry name" value="ZF_MYND_2"/>
    <property type="match status" value="1"/>
</dbReference>
<evidence type="ECO:0000259" key="5">
    <source>
        <dbReference type="PROSITE" id="PS50865"/>
    </source>
</evidence>
<reference evidence="6" key="1">
    <citation type="submission" date="2020-05" db="EMBL/GenBank/DDBJ databases">
        <title>Mycena genomes resolve the evolution of fungal bioluminescence.</title>
        <authorList>
            <person name="Tsai I.J."/>
        </authorList>
    </citation>
    <scope>NUCLEOTIDE SEQUENCE</scope>
    <source>
        <strain evidence="6">160909Yilan</strain>
    </source>
</reference>
<dbReference type="EMBL" id="JACAZH010000007">
    <property type="protein sequence ID" value="KAF7364078.1"/>
    <property type="molecule type" value="Genomic_DNA"/>
</dbReference>
<organism evidence="6 7">
    <name type="scientific">Mycena sanguinolenta</name>
    <dbReference type="NCBI Taxonomy" id="230812"/>
    <lineage>
        <taxon>Eukaryota</taxon>
        <taxon>Fungi</taxon>
        <taxon>Dikarya</taxon>
        <taxon>Basidiomycota</taxon>
        <taxon>Agaricomycotina</taxon>
        <taxon>Agaricomycetes</taxon>
        <taxon>Agaricomycetidae</taxon>
        <taxon>Agaricales</taxon>
        <taxon>Marasmiineae</taxon>
        <taxon>Mycenaceae</taxon>
        <taxon>Mycena</taxon>
    </lineage>
</organism>
<keyword evidence="7" id="KW-1185">Reference proteome</keyword>
<keyword evidence="3" id="KW-0862">Zinc</keyword>
<dbReference type="GO" id="GO:0008270">
    <property type="term" value="F:zinc ion binding"/>
    <property type="evidence" value="ECO:0007669"/>
    <property type="project" value="UniProtKB-KW"/>
</dbReference>
<evidence type="ECO:0000256" key="4">
    <source>
        <dbReference type="PROSITE-ProRule" id="PRU00134"/>
    </source>
</evidence>
<dbReference type="Pfam" id="PF01753">
    <property type="entry name" value="zf-MYND"/>
    <property type="match status" value="1"/>
</dbReference>
<feature type="domain" description="MYND-type" evidence="5">
    <location>
        <begin position="404"/>
        <end position="445"/>
    </location>
</feature>